<dbReference type="EMBL" id="JACOGK010000024">
    <property type="protein sequence ID" value="MBC3537311.1"/>
    <property type="molecule type" value="Genomic_DNA"/>
</dbReference>
<dbReference type="InterPro" id="IPR025579">
    <property type="entry name" value="DUF4357"/>
</dbReference>
<evidence type="ECO:0000259" key="1">
    <source>
        <dbReference type="Pfam" id="PF14267"/>
    </source>
</evidence>
<sequence>MPRRGKNIQLYLMDGEAGGRIKCTLANWTGVAYKIPRTELERCRDRQDLKQSGVYFLFGSSDETGRGVVYVGQGGARKNGEGLLMRLQAHKRNPEKDYWTEAVALTTTNNSLGPTEISYLENRFCNLALEAGRFEVKNGNEPTQGNITEEKESEMEEFIDYSKVIIGTLGYKVFIPLDRTKEPDRDDAAQAEAVRLLYLKRTIKGVGHIEATGSQTAEGFVVYRGSGIATLDDNTVSQVMKERRKKAIQAFSENGHEGQAGEESGCVLLQDELFTSPSAAAMFVTGKNAYGMTSWKTADGVTLKELEREAGC</sequence>
<dbReference type="Pfam" id="PF14267">
    <property type="entry name" value="DUF4357"/>
    <property type="match status" value="1"/>
</dbReference>
<feature type="domain" description="DUF4357" evidence="1">
    <location>
        <begin position="266"/>
        <end position="303"/>
    </location>
</feature>
<dbReference type="RefSeq" id="WP_186503588.1">
    <property type="nucleotide sequence ID" value="NZ_JACOGK010000024.1"/>
</dbReference>
<gene>
    <name evidence="2" type="ORF">H8J70_08605</name>
</gene>
<dbReference type="Proteomes" id="UP000606870">
    <property type="component" value="Unassembled WGS sequence"/>
</dbReference>
<proteinExistence type="predicted"/>
<evidence type="ECO:0000313" key="3">
    <source>
        <dbReference type="Proteomes" id="UP000606870"/>
    </source>
</evidence>
<comment type="caution">
    <text evidence="2">The sequence shown here is derived from an EMBL/GenBank/DDBJ whole genome shotgun (WGS) entry which is preliminary data.</text>
</comment>
<name>A0ABR6VJC3_9FIRM</name>
<dbReference type="CDD" id="cd10447">
    <property type="entry name" value="GIY-YIG_unchar_2"/>
    <property type="match status" value="1"/>
</dbReference>
<organism evidence="2 3">
    <name type="scientific">Megasphaera hominis</name>
    <dbReference type="NCBI Taxonomy" id="159836"/>
    <lineage>
        <taxon>Bacteria</taxon>
        <taxon>Bacillati</taxon>
        <taxon>Bacillota</taxon>
        <taxon>Negativicutes</taxon>
        <taxon>Veillonellales</taxon>
        <taxon>Veillonellaceae</taxon>
        <taxon>Megasphaera</taxon>
    </lineage>
</organism>
<evidence type="ECO:0000313" key="2">
    <source>
        <dbReference type="EMBL" id="MBC3537311.1"/>
    </source>
</evidence>
<reference evidence="2 3" key="1">
    <citation type="submission" date="2020-08" db="EMBL/GenBank/DDBJ databases">
        <authorList>
            <person name="Liu C."/>
            <person name="Sun Q."/>
        </authorList>
    </citation>
    <scope>NUCLEOTIDE SEQUENCE [LARGE SCALE GENOMIC DNA]</scope>
    <source>
        <strain evidence="2 3">NSJ-59</strain>
    </source>
</reference>
<keyword evidence="3" id="KW-1185">Reference proteome</keyword>
<accession>A0ABR6VJC3</accession>
<protein>
    <submittedName>
        <fullName evidence="2">GIY-YIG nuclease family protein</fullName>
    </submittedName>
</protein>